<gene>
    <name evidence="5" type="ORF">PAT3040_06556</name>
</gene>
<evidence type="ECO:0000256" key="2">
    <source>
        <dbReference type="ARBA" id="ARBA00022801"/>
    </source>
</evidence>
<evidence type="ECO:0000256" key="1">
    <source>
        <dbReference type="ARBA" id="ARBA00022723"/>
    </source>
</evidence>
<keyword evidence="1 3" id="KW-0479">Metal-binding</keyword>
<feature type="binding site" evidence="3">
    <location>
        <position position="225"/>
    </location>
    <ligand>
        <name>a divalent metal cation</name>
        <dbReference type="ChEBI" id="CHEBI:60240"/>
        <label>2</label>
    </ligand>
</feature>
<feature type="binding site" evidence="3">
    <location>
        <position position="21"/>
    </location>
    <ligand>
        <name>a divalent metal cation</name>
        <dbReference type="ChEBI" id="CHEBI:60240"/>
        <label>1</label>
    </ligand>
</feature>
<accession>A0A2R5EYC7</accession>
<feature type="binding site" evidence="3">
    <location>
        <position position="196"/>
    </location>
    <ligand>
        <name>a divalent metal cation</name>
        <dbReference type="ChEBI" id="CHEBI:60240"/>
        <label>2</label>
    </ligand>
</feature>
<proteinExistence type="inferred from homology"/>
<dbReference type="InterPro" id="IPR032466">
    <property type="entry name" value="Metal_Hydrolase"/>
</dbReference>
<feature type="binding site" evidence="3">
    <location>
        <position position="295"/>
    </location>
    <ligand>
        <name>a divalent metal cation</name>
        <dbReference type="ChEBI" id="CHEBI:60240"/>
        <label>1</label>
    </ligand>
</feature>
<comment type="caution">
    <text evidence="4">Lacks conserved residue(s) required for the propagation of feature annotation.</text>
</comment>
<dbReference type="PROSITE" id="PS51347">
    <property type="entry name" value="PHOSPHOTRIESTERASE_2"/>
    <property type="match status" value="1"/>
</dbReference>
<evidence type="ECO:0000313" key="5">
    <source>
        <dbReference type="EMBL" id="GBG11712.1"/>
    </source>
</evidence>
<dbReference type="Gene3D" id="3.20.20.140">
    <property type="entry name" value="Metal-dependent hydrolases"/>
    <property type="match status" value="1"/>
</dbReference>
<dbReference type="AlphaFoldDB" id="A0A2R5EYC7"/>
<evidence type="ECO:0000256" key="4">
    <source>
        <dbReference type="PROSITE-ProRule" id="PRU00679"/>
    </source>
</evidence>
<comment type="caution">
    <text evidence="5">The sequence shown here is derived from an EMBL/GenBank/DDBJ whole genome shotgun (WGS) entry which is preliminary data.</text>
</comment>
<feature type="binding site" evidence="3">
    <location>
        <position position="164"/>
    </location>
    <ligand>
        <name>a divalent metal cation</name>
        <dbReference type="ChEBI" id="CHEBI:60240"/>
        <label>1</label>
    </ligand>
</feature>
<dbReference type="Pfam" id="PF02126">
    <property type="entry name" value="PTE"/>
    <property type="match status" value="1"/>
</dbReference>
<dbReference type="GO" id="GO:0016787">
    <property type="term" value="F:hydrolase activity"/>
    <property type="evidence" value="ECO:0007669"/>
    <property type="project" value="UniProtKB-KW"/>
</dbReference>
<sequence length="366" mass="40208">MAVRTVTGEISADRLGIVLPHEHAFIDLRKLVPEPQSISGKVLAQEKVHMGNLGVLQRNPYAVLDNALIEDENVIKQELLAFKRAGGSTIVDLTLRDIGRDPNLLSGLSRELGLNIVAGCGYYIQASHPPDMEERTVEGIAEELVAEIRFGMDGTSVKAGVIGEIGTSAVIHPHERKALLAAALAQQETGLGVHVHTDLWARQGLEVMRILTGEGVPPHKICINHVDVDIHLDYLKALLHAGAVIEFDNFGKEFYADRRHRSVLKGLFARDIDRVRSIKLLIDEGFAHQIMISTDVCLKTALRHYGGWGFDHMLTNIVPMLEDEGVTADEIEILMRVNPARFLDDGIPPQSSAALEPAEEARDAIH</sequence>
<protein>
    <submittedName>
        <fullName evidence="5">Phosphotriesterase-related protein</fullName>
    </submittedName>
</protein>
<evidence type="ECO:0000256" key="3">
    <source>
        <dbReference type="PIRSR" id="PIRSR601559-52"/>
    </source>
</evidence>
<dbReference type="PANTHER" id="PTHR10819:SF3">
    <property type="entry name" value="PHOSPHOTRIESTERASE-RELATED PROTEIN"/>
    <property type="match status" value="1"/>
</dbReference>
<organism evidence="5 6">
    <name type="scientific">Paenibacillus agaridevorans</name>
    <dbReference type="NCBI Taxonomy" id="171404"/>
    <lineage>
        <taxon>Bacteria</taxon>
        <taxon>Bacillati</taxon>
        <taxon>Bacillota</taxon>
        <taxon>Bacilli</taxon>
        <taxon>Bacillales</taxon>
        <taxon>Paenibacillaceae</taxon>
        <taxon>Paenibacillus</taxon>
    </lineage>
</organism>
<dbReference type="GO" id="GO:0008270">
    <property type="term" value="F:zinc ion binding"/>
    <property type="evidence" value="ECO:0007669"/>
    <property type="project" value="InterPro"/>
</dbReference>
<dbReference type="Proteomes" id="UP000245202">
    <property type="component" value="Unassembled WGS sequence"/>
</dbReference>
<dbReference type="PIRSF" id="PIRSF016839">
    <property type="entry name" value="PhP"/>
    <property type="match status" value="1"/>
</dbReference>
<comment type="cofactor">
    <cofactor evidence="3">
        <name>a divalent metal cation</name>
        <dbReference type="ChEBI" id="CHEBI:60240"/>
    </cofactor>
    <text evidence="3">Binds 2 divalent metal cations per subunit.</text>
</comment>
<reference evidence="5 6" key="1">
    <citation type="submission" date="2017-08" db="EMBL/GenBank/DDBJ databases">
        <title>Substantial Increase in Enzyme Production by Combined Drug-Resistance Mutations in Paenibacillus agaridevorans.</title>
        <authorList>
            <person name="Tanaka Y."/>
            <person name="Funane K."/>
            <person name="Hosaka T."/>
            <person name="Shiwa Y."/>
            <person name="Fujita N."/>
            <person name="Miyazaki T."/>
            <person name="Yoshikawa H."/>
            <person name="Murakami K."/>
            <person name="Kasahara K."/>
            <person name="Inaoka T."/>
            <person name="Hiraga Y."/>
            <person name="Ochi K."/>
        </authorList>
    </citation>
    <scope>NUCLEOTIDE SEQUENCE [LARGE SCALE GENOMIC DNA]</scope>
    <source>
        <strain evidence="5 6">T-3040</strain>
    </source>
</reference>
<dbReference type="RefSeq" id="WP_108995950.1">
    <property type="nucleotide sequence ID" value="NZ_BDQX01000430.1"/>
</dbReference>
<keyword evidence="2" id="KW-0378">Hydrolase</keyword>
<evidence type="ECO:0000313" key="6">
    <source>
        <dbReference type="Proteomes" id="UP000245202"/>
    </source>
</evidence>
<name>A0A2R5EYC7_9BACL</name>
<dbReference type="PANTHER" id="PTHR10819">
    <property type="entry name" value="PHOSPHOTRIESTERASE-RELATED"/>
    <property type="match status" value="1"/>
</dbReference>
<dbReference type="InterPro" id="IPR001559">
    <property type="entry name" value="Phosphotriesterase"/>
</dbReference>
<feature type="binding site" evidence="3">
    <location>
        <position position="23"/>
    </location>
    <ligand>
        <name>a divalent metal cation</name>
        <dbReference type="ChEBI" id="CHEBI:60240"/>
        <label>1</label>
    </ligand>
</feature>
<keyword evidence="6" id="KW-1185">Reference proteome</keyword>
<dbReference type="EMBL" id="BDQX01000430">
    <property type="protein sequence ID" value="GBG11712.1"/>
    <property type="molecule type" value="Genomic_DNA"/>
</dbReference>
<comment type="similarity">
    <text evidence="4">Belongs to the metallo-dependent hydrolases superfamily. Phosphotriesterase family.</text>
</comment>
<feature type="binding site" evidence="3">
    <location>
        <position position="164"/>
    </location>
    <ligand>
        <name>a divalent metal cation</name>
        <dbReference type="ChEBI" id="CHEBI:60240"/>
        <label>2</label>
    </ligand>
</feature>
<dbReference type="SUPFAM" id="SSF51556">
    <property type="entry name" value="Metallo-dependent hydrolases"/>
    <property type="match status" value="1"/>
</dbReference>